<dbReference type="Proteomes" id="UP000037923">
    <property type="component" value="Unassembled WGS sequence"/>
</dbReference>
<organism evidence="3 4">
    <name type="scientific">Leptomonas pyrrhocoris</name>
    <name type="common">Firebug parasite</name>
    <dbReference type="NCBI Taxonomy" id="157538"/>
    <lineage>
        <taxon>Eukaryota</taxon>
        <taxon>Discoba</taxon>
        <taxon>Euglenozoa</taxon>
        <taxon>Kinetoplastea</taxon>
        <taxon>Metakinetoplastina</taxon>
        <taxon>Trypanosomatida</taxon>
        <taxon>Trypanosomatidae</taxon>
        <taxon>Leishmaniinae</taxon>
        <taxon>Leptomonas</taxon>
    </lineage>
</organism>
<evidence type="ECO:0000256" key="1">
    <source>
        <dbReference type="SAM" id="MobiDB-lite"/>
    </source>
</evidence>
<evidence type="ECO:0000313" key="4">
    <source>
        <dbReference type="Proteomes" id="UP000037923"/>
    </source>
</evidence>
<keyword evidence="2" id="KW-1133">Transmembrane helix</keyword>
<dbReference type="RefSeq" id="XP_015656765.1">
    <property type="nucleotide sequence ID" value="XM_015804787.1"/>
</dbReference>
<dbReference type="EMBL" id="LGTL01000014">
    <property type="protein sequence ID" value="KPA78326.1"/>
    <property type="molecule type" value="Genomic_DNA"/>
</dbReference>
<dbReference type="AlphaFoldDB" id="A0A0M9FY85"/>
<comment type="caution">
    <text evidence="3">The sequence shown here is derived from an EMBL/GenBank/DDBJ whole genome shotgun (WGS) entry which is preliminary data.</text>
</comment>
<name>A0A0M9FY85_LEPPY</name>
<feature type="transmembrane region" description="Helical" evidence="2">
    <location>
        <begin position="5"/>
        <end position="26"/>
    </location>
</feature>
<proteinExistence type="predicted"/>
<dbReference type="GeneID" id="26906748"/>
<feature type="region of interest" description="Disordered" evidence="1">
    <location>
        <begin position="317"/>
        <end position="429"/>
    </location>
</feature>
<dbReference type="VEuPathDB" id="TriTrypDB:LpyrH10_14_1740"/>
<protein>
    <submittedName>
        <fullName evidence="3">Uncharacterized protein</fullName>
    </submittedName>
</protein>
<feature type="region of interest" description="Disordered" evidence="1">
    <location>
        <begin position="267"/>
        <end position="290"/>
    </location>
</feature>
<accession>A0A0M9FY85</accession>
<feature type="compositionally biased region" description="Low complexity" evidence="1">
    <location>
        <begin position="275"/>
        <end position="288"/>
    </location>
</feature>
<dbReference type="OrthoDB" id="263260at2759"/>
<keyword evidence="2" id="KW-0812">Transmembrane</keyword>
<reference evidence="3 4" key="1">
    <citation type="submission" date="2015-07" db="EMBL/GenBank/DDBJ databases">
        <title>High-quality genome of monoxenous trypanosomatid Leptomonas pyrrhocoris.</title>
        <authorList>
            <person name="Flegontov P."/>
            <person name="Butenko A."/>
            <person name="Firsov S."/>
            <person name="Vlcek C."/>
            <person name="Logacheva M.D."/>
            <person name="Field M."/>
            <person name="Filatov D."/>
            <person name="Flegontova O."/>
            <person name="Gerasimov E."/>
            <person name="Jackson A.P."/>
            <person name="Kelly S."/>
            <person name="Opperdoes F."/>
            <person name="O'Reilly A."/>
            <person name="Votypka J."/>
            <person name="Yurchenko V."/>
            <person name="Lukes J."/>
        </authorList>
    </citation>
    <scope>NUCLEOTIDE SEQUENCE [LARGE SCALE GENOMIC DNA]</scope>
    <source>
        <strain evidence="3">H10</strain>
    </source>
</reference>
<sequence length="429" mass="47293">MIFLIVNAVLSAIFFLVVVLPLLYIYNPDKYPGEANTPPSAGEVIPDEDITHAVKQKLYLLFIIPTCAAANAIFLYFAYYRPLRFIHYRVELNLLTLRLTLDAGRQQLQKSGMLSAPHRAGSMVPNFSVTMNSNSSMISRNYAKGPGRSLVFDGNESSRQKLASSVNWEWRRHARPKNVRRDTWVNSAVFAEISELRDEVEQHFLLESSVADANFAKAMKTVGAFLPATTSTMVLESAAQMSKSEAAQKNFYNSSRPPLMVLGARTGASERRSNKTNINSNNNDAANGDGVGMRGVPGEREPITPQRNDSVVMVPMESNHRRGGGNSSNMNNGNSRAGSALRLFRGRRKSAAGSRGSQTNSENRGEQMMTSPVRRGAFEPVEVGGMSPLEPPNEETAVRHTASRNGDVARGESDGTSPGRQSMWRRLWH</sequence>
<feature type="transmembrane region" description="Helical" evidence="2">
    <location>
        <begin position="58"/>
        <end position="79"/>
    </location>
</feature>
<evidence type="ECO:0000313" key="3">
    <source>
        <dbReference type="EMBL" id="KPA78326.1"/>
    </source>
</evidence>
<feature type="compositionally biased region" description="Low complexity" evidence="1">
    <location>
        <begin position="327"/>
        <end position="339"/>
    </location>
</feature>
<dbReference type="OMA" id="VHYRVEL"/>
<gene>
    <name evidence="3" type="ORF">ABB37_06459</name>
</gene>
<keyword evidence="4" id="KW-1185">Reference proteome</keyword>
<evidence type="ECO:0000256" key="2">
    <source>
        <dbReference type="SAM" id="Phobius"/>
    </source>
</evidence>
<keyword evidence="2" id="KW-0472">Membrane</keyword>